<protein>
    <recommendedName>
        <fullName evidence="6">Aminoacyl-transfer RNA synthetases class-II family profile domain-containing protein</fullName>
    </recommendedName>
</protein>
<evidence type="ECO:0000256" key="1">
    <source>
        <dbReference type="ARBA" id="ARBA00022598"/>
    </source>
</evidence>
<dbReference type="GO" id="GO:0005524">
    <property type="term" value="F:ATP binding"/>
    <property type="evidence" value="ECO:0007669"/>
    <property type="project" value="UniProtKB-KW"/>
</dbReference>
<keyword evidence="3" id="KW-0067">ATP-binding</keyword>
<keyword evidence="2" id="KW-0547">Nucleotide-binding</keyword>
<feature type="domain" description="Aminoacyl-transfer RNA synthetases class-II family profile" evidence="6">
    <location>
        <begin position="1"/>
        <end position="194"/>
    </location>
</feature>
<sequence length="194" mass="23713">MYYKNKKVFFFKSFIELKTPQIEQYFYNFKLLNILKKDNGSFYLKNKILRTHTSCFQNRFLKNYFVKNNYFNLGKVFRNDLDNTHLICFHQLDFFIYNYKIKNILNLLLNFFSFFIKKKFFFKIRKTKFPFTINSFEIDLFNNFEWLELAGFGETNKNILINNKINCKTIAGGIGIDRLFFYIKKLKTIKKVYD</sequence>
<dbReference type="InterPro" id="IPR045864">
    <property type="entry name" value="aa-tRNA-synth_II/BPL/LPL"/>
</dbReference>
<dbReference type="AlphaFoldDB" id="A0AAE7G4C8"/>
<accession>A0AAE7G4C8</accession>
<dbReference type="Proteomes" id="UP000510930">
    <property type="component" value="Chromosome"/>
</dbReference>
<evidence type="ECO:0000313" key="7">
    <source>
        <dbReference type="EMBL" id="QLK14172.1"/>
    </source>
</evidence>
<dbReference type="GO" id="GO:0043039">
    <property type="term" value="P:tRNA aminoacylation"/>
    <property type="evidence" value="ECO:0007669"/>
    <property type="project" value="InterPro"/>
</dbReference>
<evidence type="ECO:0000259" key="6">
    <source>
        <dbReference type="PROSITE" id="PS50862"/>
    </source>
</evidence>
<dbReference type="GO" id="GO:0006412">
    <property type="term" value="P:translation"/>
    <property type="evidence" value="ECO:0007669"/>
    <property type="project" value="UniProtKB-KW"/>
</dbReference>
<keyword evidence="5" id="KW-0030">Aminoacyl-tRNA synthetase</keyword>
<reference evidence="7 8" key="1">
    <citation type="submission" date="2019-06" db="EMBL/GenBank/DDBJ databases">
        <authorList>
            <person name="Petrone J.R."/>
            <person name="Munoz-Beristain A."/>
            <person name="Russell J.T."/>
            <person name="Rios-Glusberger P."/>
            <person name="Triplett E.W."/>
        </authorList>
    </citation>
    <scope>NUCLEOTIDE SEQUENCE [LARGE SCALE GENOMIC DNA]</scope>
    <source>
        <strain evidence="7">JRPAMB4</strain>
    </source>
</reference>
<proteinExistence type="predicted"/>
<dbReference type="Gene3D" id="3.30.930.10">
    <property type="entry name" value="Bira Bifunctional Protein, Domain 2"/>
    <property type="match status" value="1"/>
</dbReference>
<dbReference type="InterPro" id="IPR002319">
    <property type="entry name" value="Phenylalanyl-tRNA_Synthase"/>
</dbReference>
<keyword evidence="4" id="KW-0648">Protein biosynthesis</keyword>
<keyword evidence="1" id="KW-0436">Ligase</keyword>
<dbReference type="PROSITE" id="PS50862">
    <property type="entry name" value="AA_TRNA_LIGASE_II"/>
    <property type="match status" value="1"/>
</dbReference>
<dbReference type="RefSeq" id="WP_180806792.1">
    <property type="nucleotide sequence ID" value="NZ_CP041245.1"/>
</dbReference>
<name>A0AAE7G4C8_CARRU</name>
<organism evidence="7 8">
    <name type="scientific">Carsonella ruddii</name>
    <dbReference type="NCBI Taxonomy" id="114186"/>
    <lineage>
        <taxon>Bacteria</taxon>
        <taxon>Pseudomonadati</taxon>
        <taxon>Pseudomonadota</taxon>
        <taxon>Gammaproteobacteria</taxon>
        <taxon>Oceanospirillales</taxon>
        <taxon>Halomonadaceae</taxon>
        <taxon>Zymobacter group</taxon>
        <taxon>Candidatus Carsonella</taxon>
    </lineage>
</organism>
<dbReference type="GO" id="GO:0004812">
    <property type="term" value="F:aminoacyl-tRNA ligase activity"/>
    <property type="evidence" value="ECO:0007669"/>
    <property type="project" value="UniProtKB-KW"/>
</dbReference>
<evidence type="ECO:0000256" key="5">
    <source>
        <dbReference type="ARBA" id="ARBA00023146"/>
    </source>
</evidence>
<dbReference type="SUPFAM" id="SSF55681">
    <property type="entry name" value="Class II aaRS and biotin synthetases"/>
    <property type="match status" value="1"/>
</dbReference>
<evidence type="ECO:0000256" key="3">
    <source>
        <dbReference type="ARBA" id="ARBA00022840"/>
    </source>
</evidence>
<gene>
    <name evidence="7" type="ORF">FK493_00600</name>
</gene>
<dbReference type="Pfam" id="PF01409">
    <property type="entry name" value="tRNA-synt_2d"/>
    <property type="match status" value="1"/>
</dbReference>
<dbReference type="GO" id="GO:0000049">
    <property type="term" value="F:tRNA binding"/>
    <property type="evidence" value="ECO:0007669"/>
    <property type="project" value="InterPro"/>
</dbReference>
<dbReference type="EMBL" id="CP041245">
    <property type="protein sequence ID" value="QLK14172.1"/>
    <property type="molecule type" value="Genomic_DNA"/>
</dbReference>
<evidence type="ECO:0000256" key="2">
    <source>
        <dbReference type="ARBA" id="ARBA00022741"/>
    </source>
</evidence>
<evidence type="ECO:0000313" key="8">
    <source>
        <dbReference type="Proteomes" id="UP000510930"/>
    </source>
</evidence>
<dbReference type="InterPro" id="IPR006195">
    <property type="entry name" value="aa-tRNA-synth_II"/>
</dbReference>
<evidence type="ECO:0000256" key="4">
    <source>
        <dbReference type="ARBA" id="ARBA00022917"/>
    </source>
</evidence>